<proteinExistence type="predicted"/>
<sequence length="68" mass="7329">MPCVSSVATLASVTTRTKWGISVPPNFTLAPIASIASVATIRVNIQASYCNQPQFDFNNPRIFSTLTI</sequence>
<gene>
    <name evidence="1" type="ORF">SAMN04488109_5345</name>
</gene>
<evidence type="ECO:0000313" key="1">
    <source>
        <dbReference type="EMBL" id="SHH77915.1"/>
    </source>
</evidence>
<evidence type="ECO:0000313" key="2">
    <source>
        <dbReference type="Proteomes" id="UP000184212"/>
    </source>
</evidence>
<accession>A0A1M5VRN4</accession>
<protein>
    <submittedName>
        <fullName evidence="1">Uncharacterized protein</fullName>
    </submittedName>
</protein>
<organism evidence="1 2">
    <name type="scientific">Chryseolinea serpens</name>
    <dbReference type="NCBI Taxonomy" id="947013"/>
    <lineage>
        <taxon>Bacteria</taxon>
        <taxon>Pseudomonadati</taxon>
        <taxon>Bacteroidota</taxon>
        <taxon>Cytophagia</taxon>
        <taxon>Cytophagales</taxon>
        <taxon>Fulvivirgaceae</taxon>
        <taxon>Chryseolinea</taxon>
    </lineage>
</organism>
<name>A0A1M5VRN4_9BACT</name>
<reference evidence="1 2" key="1">
    <citation type="submission" date="2016-11" db="EMBL/GenBank/DDBJ databases">
        <authorList>
            <person name="Jaros S."/>
            <person name="Januszkiewicz K."/>
            <person name="Wedrychowicz H."/>
        </authorList>
    </citation>
    <scope>NUCLEOTIDE SEQUENCE [LARGE SCALE GENOMIC DNA]</scope>
    <source>
        <strain evidence="1 2">DSM 24574</strain>
    </source>
</reference>
<dbReference type="Proteomes" id="UP000184212">
    <property type="component" value="Unassembled WGS sequence"/>
</dbReference>
<dbReference type="AlphaFoldDB" id="A0A1M5VRN4"/>
<dbReference type="EMBL" id="FQWQ01000004">
    <property type="protein sequence ID" value="SHH77915.1"/>
    <property type="molecule type" value="Genomic_DNA"/>
</dbReference>
<keyword evidence="2" id="KW-1185">Reference proteome</keyword>